<evidence type="ECO:0000256" key="2">
    <source>
        <dbReference type="SAM" id="MobiDB-lite"/>
    </source>
</evidence>
<name>A0ABW3UB82_9GAMM</name>
<reference evidence="6" key="1">
    <citation type="journal article" date="2019" name="Int. J. Syst. Evol. Microbiol.">
        <title>The Global Catalogue of Microorganisms (GCM) 10K type strain sequencing project: providing services to taxonomists for standard genome sequencing and annotation.</title>
        <authorList>
            <consortium name="The Broad Institute Genomics Platform"/>
            <consortium name="The Broad Institute Genome Sequencing Center for Infectious Disease"/>
            <person name="Wu L."/>
            <person name="Ma J."/>
        </authorList>
    </citation>
    <scope>NUCLEOTIDE SEQUENCE [LARGE SCALE GENOMIC DNA]</scope>
    <source>
        <strain evidence="6">CCUG 54356</strain>
    </source>
</reference>
<accession>A0ABW3UB82</accession>
<dbReference type="PANTHER" id="PTHR22550">
    <property type="entry name" value="SPORE GERMINATION PROTEIN"/>
    <property type="match status" value="1"/>
</dbReference>
<feature type="region of interest" description="Disordered" evidence="2">
    <location>
        <begin position="356"/>
        <end position="375"/>
    </location>
</feature>
<evidence type="ECO:0000256" key="1">
    <source>
        <dbReference type="PROSITE-ProRule" id="PRU00339"/>
    </source>
</evidence>
<dbReference type="Gene3D" id="1.25.40.10">
    <property type="entry name" value="Tetratricopeptide repeat domain"/>
    <property type="match status" value="1"/>
</dbReference>
<feature type="transmembrane region" description="Helical" evidence="3">
    <location>
        <begin position="67"/>
        <end position="84"/>
    </location>
</feature>
<keyword evidence="1" id="KW-0802">TPR repeat</keyword>
<dbReference type="SMART" id="SM00028">
    <property type="entry name" value="TPR"/>
    <property type="match status" value="1"/>
</dbReference>
<dbReference type="SUPFAM" id="SSF53300">
    <property type="entry name" value="vWA-like"/>
    <property type="match status" value="1"/>
</dbReference>
<feature type="repeat" description="TPR" evidence="1">
    <location>
        <begin position="432"/>
        <end position="465"/>
    </location>
</feature>
<dbReference type="InterPro" id="IPR036465">
    <property type="entry name" value="vWFA_dom_sf"/>
</dbReference>
<evidence type="ECO:0000313" key="5">
    <source>
        <dbReference type="EMBL" id="MFD1217799.1"/>
    </source>
</evidence>
<dbReference type="SUPFAM" id="SSF48452">
    <property type="entry name" value="TPR-like"/>
    <property type="match status" value="1"/>
</dbReference>
<evidence type="ECO:0000259" key="4">
    <source>
        <dbReference type="SMART" id="SM00327"/>
    </source>
</evidence>
<dbReference type="InterPro" id="IPR050768">
    <property type="entry name" value="UPF0353/GerABKA_families"/>
</dbReference>
<sequence length="644" mass="71642">MSLVTDFFANMDQFHFLRPALLLLILPAALLCWVLARTVLSSGRLQKVIDPDLLPHLLLRGGEKRPWLFALIFALLTLMIMAMAGPSWRKLPTPVYTNQDALVILLDLSPSMRATDLTPNRLTRARLKVLDILKQRKDGLTALIAYAGEAYVVTPLTDDTDTIANLVPPLSPRIMPVPGSNIEMAVEEGLKLIQDGANGHGELLAVTDGIAKEAIGTIKDTLRGTDVSLSILAVGSGEGSPIPKTNGSGFITDDSGSIVITNFDRKALDKLATGTGGRFAEISVNDSDIERLLPENTAPEEAELAERQFDQWREEGPWLVLLLLPFALLLFRRGALACLLPVAILLAPSQDVSAQELPAPQNNQESAPQENSGSVWQDLWQTKDQQGRSLLEQGNPEQAANTFENSQWRGTAQYRAGKYDAAAKNFAQNQSAQGLYNLGNSLTQQQRYDEALQAYDEALKKNPNFADAAHNRDIAEKLKKMQQQSQQQSQQGQDQQEQDQQNQDQQQSDQQQSQQQDGQQQDQNQSGSQDQQQSQGQPQETDQQEQQGDQDQQEAGQEEQEQQNAQQEEPQTDGEPTQEQQAANAEESPIDPETQQVLDQWLRQIPDDPAGLMREKFKYESLQRRRAYRAGEWKPPENGATQRW</sequence>
<protein>
    <submittedName>
        <fullName evidence="5">VWA domain-containing protein</fullName>
    </submittedName>
</protein>
<evidence type="ECO:0000256" key="3">
    <source>
        <dbReference type="SAM" id="Phobius"/>
    </source>
</evidence>
<dbReference type="PROSITE" id="PS50293">
    <property type="entry name" value="TPR_REGION"/>
    <property type="match status" value="1"/>
</dbReference>
<keyword evidence="3" id="KW-1133">Transmembrane helix</keyword>
<dbReference type="RefSeq" id="WP_230438916.1">
    <property type="nucleotide sequence ID" value="NZ_CP087715.1"/>
</dbReference>
<keyword evidence="6" id="KW-1185">Reference proteome</keyword>
<dbReference type="SMART" id="SM00327">
    <property type="entry name" value="VWA"/>
    <property type="match status" value="1"/>
</dbReference>
<keyword evidence="3" id="KW-0472">Membrane</keyword>
<comment type="caution">
    <text evidence="5">The sequence shown here is derived from an EMBL/GenBank/DDBJ whole genome shotgun (WGS) entry which is preliminary data.</text>
</comment>
<organism evidence="5 6">
    <name type="scientific">Microbulbifer celer</name>
    <dbReference type="NCBI Taxonomy" id="435905"/>
    <lineage>
        <taxon>Bacteria</taxon>
        <taxon>Pseudomonadati</taxon>
        <taxon>Pseudomonadota</taxon>
        <taxon>Gammaproteobacteria</taxon>
        <taxon>Cellvibrionales</taxon>
        <taxon>Microbulbiferaceae</taxon>
        <taxon>Microbulbifer</taxon>
    </lineage>
</organism>
<dbReference type="PROSITE" id="PS50005">
    <property type="entry name" value="TPR"/>
    <property type="match status" value="1"/>
</dbReference>
<dbReference type="PANTHER" id="PTHR22550:SF14">
    <property type="entry name" value="VWFA DOMAIN-CONTAINING PROTEIN"/>
    <property type="match status" value="1"/>
</dbReference>
<keyword evidence="3" id="KW-0812">Transmembrane</keyword>
<feature type="region of interest" description="Disordered" evidence="2">
    <location>
        <begin position="477"/>
        <end position="603"/>
    </location>
</feature>
<feature type="compositionally biased region" description="Polar residues" evidence="2">
    <location>
        <begin position="360"/>
        <end position="375"/>
    </location>
</feature>
<proteinExistence type="predicted"/>
<feature type="compositionally biased region" description="Polar residues" evidence="2">
    <location>
        <begin position="574"/>
        <end position="583"/>
    </location>
</feature>
<feature type="domain" description="VWFA" evidence="4">
    <location>
        <begin position="98"/>
        <end position="273"/>
    </location>
</feature>
<dbReference type="InterPro" id="IPR002035">
    <property type="entry name" value="VWF_A"/>
</dbReference>
<dbReference type="Pfam" id="PF00515">
    <property type="entry name" value="TPR_1"/>
    <property type="match status" value="1"/>
</dbReference>
<gene>
    <name evidence="5" type="ORF">ACFQ2X_14400</name>
</gene>
<evidence type="ECO:0000313" key="6">
    <source>
        <dbReference type="Proteomes" id="UP001597264"/>
    </source>
</evidence>
<dbReference type="EMBL" id="JBHTLR010000019">
    <property type="protein sequence ID" value="MFD1217799.1"/>
    <property type="molecule type" value="Genomic_DNA"/>
</dbReference>
<dbReference type="Gene3D" id="3.40.50.410">
    <property type="entry name" value="von Willebrand factor, type A domain"/>
    <property type="match status" value="1"/>
</dbReference>
<dbReference type="Pfam" id="PF13519">
    <property type="entry name" value="VWA_2"/>
    <property type="match status" value="1"/>
</dbReference>
<dbReference type="InterPro" id="IPR011990">
    <property type="entry name" value="TPR-like_helical_dom_sf"/>
</dbReference>
<dbReference type="Proteomes" id="UP001597264">
    <property type="component" value="Unassembled WGS sequence"/>
</dbReference>
<feature type="compositionally biased region" description="Low complexity" evidence="2">
    <location>
        <begin position="482"/>
        <end position="555"/>
    </location>
</feature>
<dbReference type="InterPro" id="IPR019734">
    <property type="entry name" value="TPR_rpt"/>
</dbReference>